<sequence>MPVPPLESSTRERRSLRRQRGRVCKHPAPAVKRSMPDDTVQRLALPEPAWLRLLQRRPLLVPLPRQPGVAPLLLVGLLLRSSAFLPGAFDSLLLLLLATARRFGEGLRRCVSLSLAGSLPGRSSCPPALDRPVADAFGEEAAVGGGLAAAAARGSVLIDRFNGNECSEQSSHCSGPGSSVISRGQAWQEVHSISRNSDTPAFAFCLIPNSSGDSSEWSCDAASTSCRHSFASVWWLGAVTIDGSFELLMCGPPLHRLWKWAVTSVAGCIVSGESDTIANDDRPAFDRCPLPSSLFFCPGGCIGWQLLAHHPTGKMSRESYRHQ</sequence>
<name>A0A182TFM1_9DIPT</name>
<organism evidence="2 3">
    <name type="scientific">Anopheles melas</name>
    <dbReference type="NCBI Taxonomy" id="34690"/>
    <lineage>
        <taxon>Eukaryota</taxon>
        <taxon>Metazoa</taxon>
        <taxon>Ecdysozoa</taxon>
        <taxon>Arthropoda</taxon>
        <taxon>Hexapoda</taxon>
        <taxon>Insecta</taxon>
        <taxon>Pterygota</taxon>
        <taxon>Neoptera</taxon>
        <taxon>Endopterygota</taxon>
        <taxon>Diptera</taxon>
        <taxon>Nematocera</taxon>
        <taxon>Culicoidea</taxon>
        <taxon>Culicidae</taxon>
        <taxon>Anophelinae</taxon>
        <taxon>Anopheles</taxon>
    </lineage>
</organism>
<evidence type="ECO:0000313" key="3">
    <source>
        <dbReference type="Proteomes" id="UP000075902"/>
    </source>
</evidence>
<feature type="region of interest" description="Disordered" evidence="1">
    <location>
        <begin position="1"/>
        <end position="37"/>
    </location>
</feature>
<keyword evidence="3" id="KW-1185">Reference proteome</keyword>
<feature type="compositionally biased region" description="Basic residues" evidence="1">
    <location>
        <begin position="14"/>
        <end position="25"/>
    </location>
</feature>
<accession>A0A182TFM1</accession>
<dbReference type="VEuPathDB" id="VectorBase:AMEC001460"/>
<evidence type="ECO:0000256" key="1">
    <source>
        <dbReference type="SAM" id="MobiDB-lite"/>
    </source>
</evidence>
<proteinExistence type="predicted"/>
<reference evidence="2" key="2">
    <citation type="submission" date="2020-05" db="UniProtKB">
        <authorList>
            <consortium name="EnsemblMetazoa"/>
        </authorList>
    </citation>
    <scope>IDENTIFICATION</scope>
    <source>
        <strain evidence="2">CM1001059</strain>
    </source>
</reference>
<reference evidence="3" key="1">
    <citation type="submission" date="2014-01" db="EMBL/GenBank/DDBJ databases">
        <title>The Genome Sequence of Anopheles melas CM1001059_A (V2).</title>
        <authorList>
            <consortium name="The Broad Institute Genomics Platform"/>
            <person name="Neafsey D.E."/>
            <person name="Besansky N."/>
            <person name="Howell P."/>
            <person name="Walton C."/>
            <person name="Young S.K."/>
            <person name="Zeng Q."/>
            <person name="Gargeya S."/>
            <person name="Fitzgerald M."/>
            <person name="Haas B."/>
            <person name="Abouelleil A."/>
            <person name="Allen A.W."/>
            <person name="Alvarado L."/>
            <person name="Arachchi H.M."/>
            <person name="Berlin A.M."/>
            <person name="Chapman S.B."/>
            <person name="Gainer-Dewar J."/>
            <person name="Goldberg J."/>
            <person name="Griggs A."/>
            <person name="Gujja S."/>
            <person name="Hansen M."/>
            <person name="Howarth C."/>
            <person name="Imamovic A."/>
            <person name="Ireland A."/>
            <person name="Larimer J."/>
            <person name="McCowan C."/>
            <person name="Murphy C."/>
            <person name="Pearson M."/>
            <person name="Poon T.W."/>
            <person name="Priest M."/>
            <person name="Roberts A."/>
            <person name="Saif S."/>
            <person name="Shea T."/>
            <person name="Sisk P."/>
            <person name="Sykes S."/>
            <person name="Wortman J."/>
            <person name="Nusbaum C."/>
            <person name="Birren B."/>
        </authorList>
    </citation>
    <scope>NUCLEOTIDE SEQUENCE [LARGE SCALE GENOMIC DNA]</scope>
    <source>
        <strain evidence="3">CM1001059</strain>
    </source>
</reference>
<dbReference type="Proteomes" id="UP000075902">
    <property type="component" value="Unassembled WGS sequence"/>
</dbReference>
<dbReference type="EnsemblMetazoa" id="AMEC001460-RA">
    <property type="protein sequence ID" value="AMEC001460-PA"/>
    <property type="gene ID" value="AMEC001460"/>
</dbReference>
<evidence type="ECO:0000313" key="2">
    <source>
        <dbReference type="EnsemblMetazoa" id="AMEC001460-PA"/>
    </source>
</evidence>
<protein>
    <submittedName>
        <fullName evidence="2">Uncharacterized protein</fullName>
    </submittedName>
</protein>
<dbReference type="AlphaFoldDB" id="A0A182TFM1"/>